<feature type="compositionally biased region" description="Polar residues" evidence="1">
    <location>
        <begin position="172"/>
        <end position="183"/>
    </location>
</feature>
<dbReference type="EMBL" id="HBUF01126209">
    <property type="protein sequence ID" value="CAG6643245.1"/>
    <property type="molecule type" value="Transcribed_RNA"/>
</dbReference>
<feature type="chain" id="PRO_5035638657" evidence="2">
    <location>
        <begin position="26"/>
        <end position="289"/>
    </location>
</feature>
<sequence length="289" mass="32787">MVSLLIILYILLVLAISLCIILSNAQLHRSHYSCSSSHTPDTSLTQASRAKKCYAFISKQMKDKCRTLPVDIDAFNEHLRRVTDMTYLTEQMSKCITPSLSCLREQLVRNAREMVCLVPPEVSDMSNTVEPSRSQINYTSSHLGYIGGGEHLDYEHRQYDFDASSHLDYQSQEYPENQTTQSARKPRFMPPYSSMGHLSYKERPEDILHPQPPEELTPTSHCSISELSICLSDEDDAYCRCCPPIDPNLATSGLKCKVAKRNCEECCQTIAIEQALKYLCDSLKQEKSK</sequence>
<reference evidence="3" key="1">
    <citation type="submission" date="2021-05" db="EMBL/GenBank/DDBJ databases">
        <authorList>
            <person name="Alioto T."/>
            <person name="Alioto T."/>
            <person name="Gomez Garrido J."/>
        </authorList>
    </citation>
    <scope>NUCLEOTIDE SEQUENCE</scope>
</reference>
<evidence type="ECO:0000256" key="1">
    <source>
        <dbReference type="SAM" id="MobiDB-lite"/>
    </source>
</evidence>
<protein>
    <submittedName>
        <fullName evidence="3">Uncharacterized protein</fullName>
    </submittedName>
</protein>
<dbReference type="AlphaFoldDB" id="A0A8D8R5G0"/>
<proteinExistence type="predicted"/>
<evidence type="ECO:0000313" key="3">
    <source>
        <dbReference type="EMBL" id="CAG6643245.1"/>
    </source>
</evidence>
<organism evidence="3">
    <name type="scientific">Cacopsylla melanoneura</name>
    <dbReference type="NCBI Taxonomy" id="428564"/>
    <lineage>
        <taxon>Eukaryota</taxon>
        <taxon>Metazoa</taxon>
        <taxon>Ecdysozoa</taxon>
        <taxon>Arthropoda</taxon>
        <taxon>Hexapoda</taxon>
        <taxon>Insecta</taxon>
        <taxon>Pterygota</taxon>
        <taxon>Neoptera</taxon>
        <taxon>Paraneoptera</taxon>
        <taxon>Hemiptera</taxon>
        <taxon>Sternorrhyncha</taxon>
        <taxon>Psylloidea</taxon>
        <taxon>Psyllidae</taxon>
        <taxon>Psyllinae</taxon>
        <taxon>Cacopsylla</taxon>
    </lineage>
</organism>
<evidence type="ECO:0000256" key="2">
    <source>
        <dbReference type="SAM" id="SignalP"/>
    </source>
</evidence>
<feature type="signal peptide" evidence="2">
    <location>
        <begin position="1"/>
        <end position="25"/>
    </location>
</feature>
<feature type="region of interest" description="Disordered" evidence="1">
    <location>
        <begin position="172"/>
        <end position="196"/>
    </location>
</feature>
<name>A0A8D8R5G0_9HEMI</name>
<keyword evidence="2" id="KW-0732">Signal</keyword>
<dbReference type="EMBL" id="HBUF01456534">
    <property type="protein sequence ID" value="CAG6743933.1"/>
    <property type="molecule type" value="Transcribed_RNA"/>
</dbReference>
<dbReference type="EMBL" id="HBUF01228061">
    <property type="protein sequence ID" value="CAG6672283.1"/>
    <property type="molecule type" value="Transcribed_RNA"/>
</dbReference>
<accession>A0A8D8R5G0</accession>